<reference evidence="22" key="2">
    <citation type="submission" date="2025-05" db="UniProtKB">
        <authorList>
            <consortium name="RefSeq"/>
        </authorList>
    </citation>
    <scope>NUCLEOTIDE SEQUENCE [LARGE SCALE GENOMIC DNA]</scope>
</reference>
<evidence type="ECO:0000256" key="19">
    <source>
        <dbReference type="ARBA" id="ARBA00083264"/>
    </source>
</evidence>
<evidence type="ECO:0000256" key="6">
    <source>
        <dbReference type="ARBA" id="ARBA00022553"/>
    </source>
</evidence>
<dbReference type="Pfam" id="PF22586">
    <property type="entry name" value="ANCHR-like_BBOX"/>
    <property type="match status" value="1"/>
</dbReference>
<dbReference type="AlphaFoldDB" id="A0A6J0TS45"/>
<evidence type="ECO:0000256" key="18">
    <source>
        <dbReference type="ARBA" id="ARBA00070033"/>
    </source>
</evidence>
<dbReference type="GO" id="GO:0032266">
    <property type="term" value="F:phosphatidylinositol-3-phosphate binding"/>
    <property type="evidence" value="ECO:0007669"/>
    <property type="project" value="TreeGrafter"/>
</dbReference>
<evidence type="ECO:0000256" key="2">
    <source>
        <dbReference type="ARBA" id="ARBA00004476"/>
    </source>
</evidence>
<dbReference type="CDD" id="cd19817">
    <property type="entry name" value="Bbox1_ANCHR-like"/>
    <property type="match status" value="1"/>
</dbReference>
<dbReference type="GO" id="GO:0009838">
    <property type="term" value="P:abscission"/>
    <property type="evidence" value="ECO:0007669"/>
    <property type="project" value="TreeGrafter"/>
</dbReference>
<keyword evidence="10" id="KW-0862">Zinc</keyword>
<evidence type="ECO:0000256" key="20">
    <source>
        <dbReference type="PROSITE-ProRule" id="PRU00091"/>
    </source>
</evidence>
<evidence type="ECO:0000256" key="14">
    <source>
        <dbReference type="ARBA" id="ARBA00023212"/>
    </source>
</evidence>
<keyword evidence="6" id="KW-0597">Phosphoprotein</keyword>
<dbReference type="FunFam" id="3.30.40.10:FF:000333">
    <property type="entry name" value="Zinc finger FYVE-type containing 19"/>
    <property type="match status" value="1"/>
</dbReference>
<keyword evidence="13" id="KW-0446">Lipid-binding</keyword>
<dbReference type="InterPro" id="IPR017455">
    <property type="entry name" value="Znf_FYVE-rel"/>
</dbReference>
<dbReference type="Gene3D" id="3.30.40.10">
    <property type="entry name" value="Zinc/RING finger domain, C3HC4 (zinc finger)"/>
    <property type="match status" value="1"/>
</dbReference>
<evidence type="ECO:0000313" key="22">
    <source>
        <dbReference type="Proteomes" id="UP001652642"/>
    </source>
</evidence>
<dbReference type="PANTHER" id="PTHR46603:SF1">
    <property type="entry name" value="ABSCISSION_NOCUT CHECKPOINT REGULATOR"/>
    <property type="match status" value="1"/>
</dbReference>
<evidence type="ECO:0000256" key="4">
    <source>
        <dbReference type="ARBA" id="ARBA00022490"/>
    </source>
</evidence>
<dbReference type="CTD" id="84936"/>
<reference evidence="23 24" key="1">
    <citation type="submission" date="2025-04" db="UniProtKB">
        <authorList>
            <consortium name="RefSeq"/>
        </authorList>
    </citation>
    <scope>IDENTIFICATION</scope>
</reference>
<comment type="subunit">
    <text evidence="17">Interacts (via MIM1-B) with VPS4A; interaction takes place at the midbody ring following cytokinesis checkpoint activation.</text>
</comment>
<sequence length="424" mass="47299">MDSRCYGCASKFTVFKKQCGCKNCGRLFCSGCLGFSAIVPRCGNTQQKVCKQCHGDLTSGSSKSNAGKWSPPENYKKRVAALEAKQNQPHILQKGLVKSQSQTDSRYQGLSREDRLLAERLERLKKETRPKAIPSQAEIESRLAALKNDPARPIPSAQEMEDRLAVLQGRTLPSSAPRPVHQLSNTRTQVEQTDDMLNQIAEEVAIDESGGSGVTSQEVRMQVLNDLNRADSTDGVMDLDPKQLEEEKNKLLAEAASVLREENTRDEKILSVAKRLAALKGQDPETVTLNDYKLPDSDEEMDEEEAIQRVLKQLTEEAALDEASGFNISPDQSTQPTIVQQKSAKKSSQAQISAAPKNALLPVKTSDSDEEELPWCCICNEDAILRCHGCDDDLYCQRCFRESHDEFDRKEHRTSNYHHSCKQK</sequence>
<dbReference type="GeneID" id="110080101"/>
<gene>
    <name evidence="23 24" type="primary">ZFYVE19</name>
</gene>
<evidence type="ECO:0000256" key="11">
    <source>
        <dbReference type="ARBA" id="ARBA00022843"/>
    </source>
</evidence>
<proteinExistence type="predicted"/>
<name>A0A6J0TS45_9SAUR</name>
<evidence type="ECO:0000256" key="1">
    <source>
        <dbReference type="ARBA" id="ARBA00004300"/>
    </source>
</evidence>
<evidence type="ECO:0000256" key="17">
    <source>
        <dbReference type="ARBA" id="ARBA00064127"/>
    </source>
</evidence>
<dbReference type="GO" id="GO:0005813">
    <property type="term" value="C:centrosome"/>
    <property type="evidence" value="ECO:0007669"/>
    <property type="project" value="UniProtKB-SubCell"/>
</dbReference>
<evidence type="ECO:0000256" key="16">
    <source>
        <dbReference type="ARBA" id="ARBA00055913"/>
    </source>
</evidence>
<dbReference type="InterPro" id="IPR013083">
    <property type="entry name" value="Znf_RING/FYVE/PHD"/>
</dbReference>
<evidence type="ECO:0000256" key="15">
    <source>
        <dbReference type="ARBA" id="ARBA00023306"/>
    </source>
</evidence>
<evidence type="ECO:0000313" key="24">
    <source>
        <dbReference type="RefSeq" id="XP_020651387.1"/>
    </source>
</evidence>
<evidence type="ECO:0000256" key="8">
    <source>
        <dbReference type="ARBA" id="ARBA00022723"/>
    </source>
</evidence>
<evidence type="ECO:0000256" key="12">
    <source>
        <dbReference type="ARBA" id="ARBA00023054"/>
    </source>
</evidence>
<keyword evidence="8" id="KW-0479">Metal-binding</keyword>
<keyword evidence="22" id="KW-1185">Reference proteome</keyword>
<dbReference type="PROSITE" id="PS50178">
    <property type="entry name" value="ZF_FYVE"/>
    <property type="match status" value="1"/>
</dbReference>
<keyword evidence="4" id="KW-0963">Cytoplasm</keyword>
<dbReference type="OrthoDB" id="5407799at2759"/>
<dbReference type="RefSeq" id="XP_020651387.1">
    <property type="nucleotide sequence ID" value="XM_020795728.1"/>
</dbReference>
<feature type="domain" description="FYVE-type" evidence="21">
    <location>
        <begin position="1"/>
        <end position="58"/>
    </location>
</feature>
<dbReference type="RefSeq" id="XP_020651386.1">
    <property type="nucleotide sequence ID" value="XM_020795727.1"/>
</dbReference>
<dbReference type="InterPro" id="IPR011011">
    <property type="entry name" value="Znf_FYVE_PHD"/>
</dbReference>
<keyword evidence="7" id="KW-0132">Cell division</keyword>
<evidence type="ECO:0000256" key="5">
    <source>
        <dbReference type="ARBA" id="ARBA00022499"/>
    </source>
</evidence>
<keyword evidence="5" id="KW-1017">Isopeptide bond</keyword>
<keyword evidence="14" id="KW-0206">Cytoskeleton</keyword>
<accession>A0A6J0TS45</accession>
<organism evidence="22 23">
    <name type="scientific">Pogona vitticeps</name>
    <name type="common">central bearded dragon</name>
    <dbReference type="NCBI Taxonomy" id="103695"/>
    <lineage>
        <taxon>Eukaryota</taxon>
        <taxon>Metazoa</taxon>
        <taxon>Chordata</taxon>
        <taxon>Craniata</taxon>
        <taxon>Vertebrata</taxon>
        <taxon>Euteleostomi</taxon>
        <taxon>Lepidosauria</taxon>
        <taxon>Squamata</taxon>
        <taxon>Bifurcata</taxon>
        <taxon>Unidentata</taxon>
        <taxon>Episquamata</taxon>
        <taxon>Toxicofera</taxon>
        <taxon>Iguania</taxon>
        <taxon>Acrodonta</taxon>
        <taxon>Agamidae</taxon>
        <taxon>Amphibolurinae</taxon>
        <taxon>Pogona</taxon>
    </lineage>
</organism>
<dbReference type="Proteomes" id="UP001652642">
    <property type="component" value="Chromosome 1"/>
</dbReference>
<dbReference type="SUPFAM" id="SSF57845">
    <property type="entry name" value="B-box zinc-binding domain"/>
    <property type="match status" value="1"/>
</dbReference>
<dbReference type="InterPro" id="IPR000306">
    <property type="entry name" value="Znf_FYVE"/>
</dbReference>
<dbReference type="GO" id="GO:0051301">
    <property type="term" value="P:cell division"/>
    <property type="evidence" value="ECO:0007669"/>
    <property type="project" value="UniProtKB-KW"/>
</dbReference>
<dbReference type="Pfam" id="PF01363">
    <property type="entry name" value="FYVE"/>
    <property type="match status" value="1"/>
</dbReference>
<keyword evidence="12" id="KW-0175">Coiled coil</keyword>
<dbReference type="GO" id="GO:0090543">
    <property type="term" value="C:Flemming body"/>
    <property type="evidence" value="ECO:0007669"/>
    <property type="project" value="UniProtKB-SubCell"/>
</dbReference>
<keyword evidence="9 20" id="KW-0863">Zinc-finger</keyword>
<keyword evidence="15" id="KW-0131">Cell cycle</keyword>
<dbReference type="GO" id="GO:0032154">
    <property type="term" value="C:cleavage furrow"/>
    <property type="evidence" value="ECO:0007669"/>
    <property type="project" value="UniProtKB-SubCell"/>
</dbReference>
<evidence type="ECO:0000259" key="21">
    <source>
        <dbReference type="PROSITE" id="PS50178"/>
    </source>
</evidence>
<dbReference type="InterPro" id="IPR044553">
    <property type="entry name" value="Bbox1_ANCHR"/>
</dbReference>
<comment type="subcellular location">
    <subcellularLocation>
        <location evidence="3">Cleavage furrow</location>
    </subcellularLocation>
    <subcellularLocation>
        <location evidence="1">Cytoplasm</location>
        <location evidence="1">Cytoskeleton</location>
        <location evidence="1">Microtubule organizing center</location>
        <location evidence="1">Centrosome</location>
    </subcellularLocation>
    <subcellularLocation>
        <location evidence="2">Midbody</location>
        <location evidence="2">Midbody ring</location>
    </subcellularLocation>
</comment>
<evidence type="ECO:0000256" key="9">
    <source>
        <dbReference type="ARBA" id="ARBA00022771"/>
    </source>
</evidence>
<dbReference type="GO" id="GO:0008270">
    <property type="term" value="F:zinc ion binding"/>
    <property type="evidence" value="ECO:0007669"/>
    <property type="project" value="UniProtKB-KW"/>
</dbReference>
<evidence type="ECO:0000256" key="13">
    <source>
        <dbReference type="ARBA" id="ARBA00023121"/>
    </source>
</evidence>
<dbReference type="SMART" id="SM00064">
    <property type="entry name" value="FYVE"/>
    <property type="match status" value="1"/>
</dbReference>
<evidence type="ECO:0000256" key="7">
    <source>
        <dbReference type="ARBA" id="ARBA00022618"/>
    </source>
</evidence>
<evidence type="ECO:0000313" key="23">
    <source>
        <dbReference type="RefSeq" id="XP_020651386.1"/>
    </source>
</evidence>
<dbReference type="KEGG" id="pvt:110080101"/>
<evidence type="ECO:0000256" key="3">
    <source>
        <dbReference type="ARBA" id="ARBA00004626"/>
    </source>
</evidence>
<evidence type="ECO:0000256" key="10">
    <source>
        <dbReference type="ARBA" id="ARBA00022833"/>
    </source>
</evidence>
<dbReference type="CDD" id="cd15749">
    <property type="entry name" value="FYVE_ZFY19"/>
    <property type="match status" value="1"/>
</dbReference>
<dbReference type="PANTHER" id="PTHR46603">
    <property type="entry name" value="ABSCISSION/NOCUT CHECKPOINT REGULATOR"/>
    <property type="match status" value="1"/>
</dbReference>
<protein>
    <recommendedName>
        <fullName evidence="18">Abscission/NoCut checkpoint regulator</fullName>
    </recommendedName>
    <alternativeName>
        <fullName evidence="19">Zinc finger FYVE domain-containing protein 19</fullName>
    </alternativeName>
</protein>
<dbReference type="SUPFAM" id="SSF57903">
    <property type="entry name" value="FYVE/PHD zinc finger"/>
    <property type="match status" value="1"/>
</dbReference>
<keyword evidence="11" id="KW-0832">Ubl conjugation</keyword>
<dbReference type="GO" id="GO:0044878">
    <property type="term" value="P:mitotic cytokinesis checkpoint signaling"/>
    <property type="evidence" value="ECO:0007669"/>
    <property type="project" value="TreeGrafter"/>
</dbReference>
<comment type="function">
    <text evidence="16">Key regulator of abscission step in cytokinesis: part of the cytokinesis checkpoint, a process required to delay abscission to prevent both premature resolution of intercellular chromosome bridges and accumulation of DNA damage. Together with CHMP4C, required to retain abscission-competent VPS4 (VPS4A and/or VPS4B) at the midbody ring until abscission checkpoint signaling is terminated at late cytokinesis. Deactivation of AURKB results in dephosphorylation of CHMP4C followed by its dissociation from ZFYVE19/ANCHR and VPS4 and subsequent abscission.</text>
</comment>